<comment type="caution">
    <text evidence="2">The sequence shown here is derived from an EMBL/GenBank/DDBJ whole genome shotgun (WGS) entry which is preliminary data.</text>
</comment>
<reference evidence="2 3" key="1">
    <citation type="submission" date="2021-01" db="EMBL/GenBank/DDBJ databases">
        <title>Chryseolinea sp. Jin1 Genome sequencing and assembly.</title>
        <authorList>
            <person name="Kim I."/>
        </authorList>
    </citation>
    <scope>NUCLEOTIDE SEQUENCE [LARGE SCALE GENOMIC DNA]</scope>
    <source>
        <strain evidence="2 3">Jin1</strain>
    </source>
</reference>
<organism evidence="2 3">
    <name type="scientific">Chryseolinea lacunae</name>
    <dbReference type="NCBI Taxonomy" id="2801331"/>
    <lineage>
        <taxon>Bacteria</taxon>
        <taxon>Pseudomonadati</taxon>
        <taxon>Bacteroidota</taxon>
        <taxon>Cytophagia</taxon>
        <taxon>Cytophagales</taxon>
        <taxon>Fulvivirgaceae</taxon>
        <taxon>Chryseolinea</taxon>
    </lineage>
</organism>
<dbReference type="EMBL" id="JAERRB010000004">
    <property type="protein sequence ID" value="MBL0742537.1"/>
    <property type="molecule type" value="Genomic_DNA"/>
</dbReference>
<gene>
    <name evidence="2" type="ORF">JI741_15015</name>
</gene>
<evidence type="ECO:0000256" key="1">
    <source>
        <dbReference type="SAM" id="Phobius"/>
    </source>
</evidence>
<evidence type="ECO:0008006" key="4">
    <source>
        <dbReference type="Google" id="ProtNLM"/>
    </source>
</evidence>
<dbReference type="Proteomes" id="UP000613030">
    <property type="component" value="Unassembled WGS sequence"/>
</dbReference>
<accession>A0ABS1KV08</accession>
<feature type="transmembrane region" description="Helical" evidence="1">
    <location>
        <begin position="51"/>
        <end position="70"/>
    </location>
</feature>
<proteinExistence type="predicted"/>
<feature type="transmembrane region" description="Helical" evidence="1">
    <location>
        <begin position="27"/>
        <end position="45"/>
    </location>
</feature>
<keyword evidence="1" id="KW-1133">Transmembrane helix</keyword>
<keyword evidence="1" id="KW-0812">Transmembrane</keyword>
<dbReference type="RefSeq" id="WP_202010870.1">
    <property type="nucleotide sequence ID" value="NZ_JAERRB010000004.1"/>
</dbReference>
<name>A0ABS1KV08_9BACT</name>
<protein>
    <recommendedName>
        <fullName evidence="4">YcxB-like protein domain-containing protein</fullName>
    </recommendedName>
</protein>
<evidence type="ECO:0000313" key="2">
    <source>
        <dbReference type="EMBL" id="MBL0742537.1"/>
    </source>
</evidence>
<keyword evidence="3" id="KW-1185">Reference proteome</keyword>
<keyword evidence="1" id="KW-0472">Membrane</keyword>
<evidence type="ECO:0000313" key="3">
    <source>
        <dbReference type="Proteomes" id="UP000613030"/>
    </source>
</evidence>
<sequence length="176" mass="20844">MTLTEHDYLTYQLYTASKSPSVRKGRLRRWLFTTITFAAMAFLFADRDDLFLFYYFVVATLLSLTLYPFYSRWRYKRHYEKYIREVYKNRFGEEATVEIGDEQLVTKDKTGEGKFNISGIEAVNEIADYYFIKMVTGPSLIVPKRNPDIDKFRSDLTSLVATHGIAHNVELDWRWK</sequence>